<protein>
    <recommendedName>
        <fullName evidence="2">EB domain-containing protein</fullName>
    </recommendedName>
</protein>
<dbReference type="EMBL" id="KK113007">
    <property type="protein sequence ID" value="KFM59057.1"/>
    <property type="molecule type" value="Genomic_DNA"/>
</dbReference>
<gene>
    <name evidence="3" type="ORF">X975_09256</name>
</gene>
<dbReference type="Proteomes" id="UP000054359">
    <property type="component" value="Unassembled WGS sequence"/>
</dbReference>
<keyword evidence="1" id="KW-0732">Signal</keyword>
<accession>A0A087T1R8</accession>
<feature type="signal peptide" evidence="1">
    <location>
        <begin position="1"/>
        <end position="22"/>
    </location>
</feature>
<dbReference type="OrthoDB" id="6431090at2759"/>
<dbReference type="Pfam" id="PF01683">
    <property type="entry name" value="EB"/>
    <property type="match status" value="1"/>
</dbReference>
<dbReference type="InterPro" id="IPR006149">
    <property type="entry name" value="EB_dom"/>
</dbReference>
<feature type="chain" id="PRO_5001829254" description="EB domain-containing protein" evidence="1">
    <location>
        <begin position="23"/>
        <end position="79"/>
    </location>
</feature>
<proteinExistence type="predicted"/>
<feature type="non-terminal residue" evidence="3">
    <location>
        <position position="79"/>
    </location>
</feature>
<evidence type="ECO:0000259" key="2">
    <source>
        <dbReference type="Pfam" id="PF01683"/>
    </source>
</evidence>
<feature type="domain" description="EB" evidence="2">
    <location>
        <begin position="32"/>
        <end position="64"/>
    </location>
</feature>
<dbReference type="AlphaFoldDB" id="A0A087T1R8"/>
<evidence type="ECO:0000313" key="4">
    <source>
        <dbReference type="Proteomes" id="UP000054359"/>
    </source>
</evidence>
<keyword evidence="4" id="KW-1185">Reference proteome</keyword>
<evidence type="ECO:0000256" key="1">
    <source>
        <dbReference type="SAM" id="SignalP"/>
    </source>
</evidence>
<evidence type="ECO:0000313" key="3">
    <source>
        <dbReference type="EMBL" id="KFM59057.1"/>
    </source>
</evidence>
<organism evidence="3 4">
    <name type="scientific">Stegodyphus mimosarum</name>
    <name type="common">African social velvet spider</name>
    <dbReference type="NCBI Taxonomy" id="407821"/>
    <lineage>
        <taxon>Eukaryota</taxon>
        <taxon>Metazoa</taxon>
        <taxon>Ecdysozoa</taxon>
        <taxon>Arthropoda</taxon>
        <taxon>Chelicerata</taxon>
        <taxon>Arachnida</taxon>
        <taxon>Araneae</taxon>
        <taxon>Araneomorphae</taxon>
        <taxon>Entelegynae</taxon>
        <taxon>Eresoidea</taxon>
        <taxon>Eresidae</taxon>
        <taxon>Stegodyphus</taxon>
    </lineage>
</organism>
<name>A0A087T1R8_STEMI</name>
<reference evidence="3 4" key="1">
    <citation type="submission" date="2013-11" db="EMBL/GenBank/DDBJ databases">
        <title>Genome sequencing of Stegodyphus mimosarum.</title>
        <authorList>
            <person name="Bechsgaard J."/>
        </authorList>
    </citation>
    <scope>NUCLEOTIDE SEQUENCE [LARGE SCALE GENOMIC DNA]</scope>
</reference>
<sequence length="79" mass="8744">MRNHPMFPLVICLPLIFGIWMSVPVDVKGASDIFPNIACKNKYDCASINGSYCQSGICECPESTPIFVNVSKDQLYCLP</sequence>